<protein>
    <submittedName>
        <fullName evidence="3">Putative lipoprotein</fullName>
    </submittedName>
</protein>
<dbReference type="EMBL" id="CP002158">
    <property type="protein sequence ID" value="ADL26393.1"/>
    <property type="molecule type" value="Genomic_DNA"/>
</dbReference>
<dbReference type="STRING" id="59374.FSU_1957"/>
<feature type="chain" id="PRO_5003001845" evidence="1">
    <location>
        <begin position="22"/>
        <end position="216"/>
    </location>
</feature>
<sequence>MKKLVCLCVFAVLLSSCAMHTPDPSAFMEVFEKEYPKDWRGSGAGYVCVRGGNYTEKMWAIPSYWDIGGNVAFLEYFVVGLSYQWLPIINLGVGNRFIAWRGWIDFFSLLGDLDQFNYGTGLVQQVIPTENFRFGFEENFTHNYAAPYSKSEFEDNDYWEWALGVFSRYRVSTDKTVRSVSLSFRVQRRFFDSYRMSKYGKYLYSLSLSVTWTDKK</sequence>
<reference evidence="2 5" key="1">
    <citation type="submission" date="2009-10" db="EMBL/GenBank/DDBJ databases">
        <title>Complete sequence of Fibrobacter succinogenes subsp. succinogenes S85.</title>
        <authorList>
            <consortium name="US DOE Joint Genome Institute"/>
            <person name="Lucas S."/>
            <person name="Copeland A."/>
            <person name="Lapidus A."/>
            <person name="Glavina del Rio T."/>
            <person name="Tice H."/>
            <person name="Bruce D."/>
            <person name="Goodwin L."/>
            <person name="Pitluck S."/>
            <person name="Chertkov O."/>
            <person name="Detter J.C."/>
            <person name="Han C."/>
            <person name="Tapia R."/>
            <person name="Larimer F."/>
            <person name="Land M."/>
            <person name="Hauser L."/>
            <person name="Kyrpides N."/>
            <person name="Mikhailova N."/>
            <person name="Weimer P.J."/>
            <person name="Stevenson D.M."/>
            <person name="Boyum J."/>
            <person name="Brumm P.I."/>
            <person name="Mead D."/>
        </authorList>
    </citation>
    <scope>NUCLEOTIDE SEQUENCE [LARGE SCALE GENOMIC DNA]</scope>
    <source>
        <strain evidence="5">ATCC 19169 / S85</strain>
        <strain evidence="2">S85</strain>
    </source>
</reference>
<feature type="signal peptide" evidence="1">
    <location>
        <begin position="1"/>
        <end position="21"/>
    </location>
</feature>
<reference evidence="3" key="3">
    <citation type="submission" date="2010-08" db="EMBL/GenBank/DDBJ databases">
        <authorList>
            <person name="Durkin A.S."/>
            <person name="Nelson K.E."/>
            <person name="Morrison M."/>
            <person name="Forsberg C.W."/>
            <person name="Wilson D.B."/>
            <person name="Russell J.B."/>
            <person name="Cann I.K.O."/>
            <person name="Mackie R.I."/>
            <person name="White B.A."/>
        </authorList>
    </citation>
    <scope>NUCLEOTIDE SEQUENCE</scope>
    <source>
        <strain evidence="3">S85</strain>
    </source>
</reference>
<evidence type="ECO:0000313" key="3">
    <source>
        <dbReference type="EMBL" id="ADL26393.1"/>
    </source>
</evidence>
<dbReference type="EMBL" id="CP001792">
    <property type="protein sequence ID" value="ACX75075.1"/>
    <property type="molecule type" value="Genomic_DNA"/>
</dbReference>
<dbReference type="KEGG" id="fsc:FSU_1957"/>
<dbReference type="KEGG" id="fsu:Fisuc_1478"/>
<name>C9RR89_FIBSS</name>
<evidence type="ECO:0000313" key="2">
    <source>
        <dbReference type="EMBL" id="ACX75075.1"/>
    </source>
</evidence>
<dbReference type="Proteomes" id="UP000000517">
    <property type="component" value="Chromosome"/>
</dbReference>
<keyword evidence="1" id="KW-0732">Signal</keyword>
<dbReference type="HOGENOM" id="CLU_1276093_0_0_0"/>
<dbReference type="RefSeq" id="WP_014546167.1">
    <property type="nucleotide sequence ID" value="NC_013410.1"/>
</dbReference>
<evidence type="ECO:0000256" key="1">
    <source>
        <dbReference type="SAM" id="SignalP"/>
    </source>
</evidence>
<keyword evidence="5" id="KW-1185">Reference proteome</keyword>
<dbReference type="OrthoDB" id="9806347at2"/>
<gene>
    <name evidence="2" type="ordered locus">Fisuc_1478</name>
    <name evidence="3" type="ordered locus">FSU_1957</name>
</gene>
<dbReference type="PROSITE" id="PS51257">
    <property type="entry name" value="PROKAR_LIPOPROTEIN"/>
    <property type="match status" value="1"/>
</dbReference>
<accession>C9RR89</accession>
<dbReference type="Proteomes" id="UP000001497">
    <property type="component" value="Chromosome"/>
</dbReference>
<evidence type="ECO:0000313" key="4">
    <source>
        <dbReference type="Proteomes" id="UP000000517"/>
    </source>
</evidence>
<evidence type="ECO:0000313" key="5">
    <source>
        <dbReference type="Proteomes" id="UP000001497"/>
    </source>
</evidence>
<reference evidence="4" key="2">
    <citation type="submission" date="2010-08" db="EMBL/GenBank/DDBJ databases">
        <title>Complete sequence of Fibrobacter succinogenes subsp. succinogenes S85.</title>
        <authorList>
            <person name="Durkin A.S."/>
            <person name="Nelson K.E."/>
            <person name="Morrison M."/>
            <person name="Forsberg C.W."/>
            <person name="Wilson D.B."/>
            <person name="Russell J.B."/>
            <person name="Cann I.K.O."/>
            <person name="Mackie R.I."/>
            <person name="White B.A."/>
        </authorList>
    </citation>
    <scope>NUCLEOTIDE SEQUENCE [LARGE SCALE GENOMIC DNA]</scope>
    <source>
        <strain evidence="4">ATCC 19169 / S85</strain>
    </source>
</reference>
<organism evidence="3 4">
    <name type="scientific">Fibrobacter succinogenes (strain ATCC 19169 / S85)</name>
    <dbReference type="NCBI Taxonomy" id="59374"/>
    <lineage>
        <taxon>Bacteria</taxon>
        <taxon>Pseudomonadati</taxon>
        <taxon>Fibrobacterota</taxon>
        <taxon>Fibrobacteria</taxon>
        <taxon>Fibrobacterales</taxon>
        <taxon>Fibrobacteraceae</taxon>
        <taxon>Fibrobacter</taxon>
    </lineage>
</organism>
<proteinExistence type="predicted"/>
<keyword evidence="3" id="KW-0449">Lipoprotein</keyword>
<dbReference type="AlphaFoldDB" id="C9RR89"/>